<name>A0A1D2JAS1_PARBR</name>
<dbReference type="AlphaFoldDB" id="A0A1D2JAS1"/>
<dbReference type="VEuPathDB" id="FungiDB:PADG_12164"/>
<protein>
    <submittedName>
        <fullName evidence="2">Uncharacterized protein</fullName>
    </submittedName>
</protein>
<dbReference type="Proteomes" id="UP000242814">
    <property type="component" value="Unassembled WGS sequence"/>
</dbReference>
<evidence type="ECO:0000256" key="1">
    <source>
        <dbReference type="SAM" id="MobiDB-lite"/>
    </source>
</evidence>
<proteinExistence type="predicted"/>
<reference evidence="2 3" key="1">
    <citation type="submission" date="2016-06" db="EMBL/GenBank/DDBJ databases">
        <authorList>
            <person name="Kjaerup R.B."/>
            <person name="Dalgaard T.S."/>
            <person name="Juul-Madsen H.R."/>
        </authorList>
    </citation>
    <scope>NUCLEOTIDE SEQUENCE [LARGE SCALE GENOMIC DNA]</scope>
    <source>
        <strain evidence="2 3">Pb300</strain>
    </source>
</reference>
<organism evidence="2 3">
    <name type="scientific">Paracoccidioides brasiliensis</name>
    <dbReference type="NCBI Taxonomy" id="121759"/>
    <lineage>
        <taxon>Eukaryota</taxon>
        <taxon>Fungi</taxon>
        <taxon>Dikarya</taxon>
        <taxon>Ascomycota</taxon>
        <taxon>Pezizomycotina</taxon>
        <taxon>Eurotiomycetes</taxon>
        <taxon>Eurotiomycetidae</taxon>
        <taxon>Onygenales</taxon>
        <taxon>Ajellomycetaceae</taxon>
        <taxon>Paracoccidioides</taxon>
    </lineage>
</organism>
<gene>
    <name evidence="2" type="ORF">ACO22_05268</name>
</gene>
<dbReference type="EMBL" id="LZYO01000228">
    <property type="protein sequence ID" value="ODH24712.1"/>
    <property type="molecule type" value="Genomic_DNA"/>
</dbReference>
<evidence type="ECO:0000313" key="2">
    <source>
        <dbReference type="EMBL" id="ODH24712.1"/>
    </source>
</evidence>
<sequence length="191" mass="21796">MGGCMLYRVARRSPHGKHGVLSTSSWRLQRRFPLAPLDPSNWQPQGQDRLKETSAKRKLTSEATTSKYKLCMSLLAQPISWNHNNAAKISTLAMSQTEPPWDPSLEPANSLFMQLSTPRVRFDHRRSLRSVKEMLIDYCIDSFCDSASFSLSTHLVTPHIRCLSLSLQFIYFDWAKLLGTLLLTHVADFWA</sequence>
<evidence type="ECO:0000313" key="3">
    <source>
        <dbReference type="Proteomes" id="UP000242814"/>
    </source>
</evidence>
<accession>A0A1D2JAS1</accession>
<feature type="region of interest" description="Disordered" evidence="1">
    <location>
        <begin position="37"/>
        <end position="58"/>
    </location>
</feature>
<comment type="caution">
    <text evidence="2">The sequence shown here is derived from an EMBL/GenBank/DDBJ whole genome shotgun (WGS) entry which is preliminary data.</text>
</comment>